<dbReference type="GO" id="GO:0048193">
    <property type="term" value="P:Golgi vesicle transport"/>
    <property type="evidence" value="ECO:0007669"/>
    <property type="project" value="TreeGrafter"/>
</dbReference>
<dbReference type="SMART" id="SM00755">
    <property type="entry name" value="Grip"/>
    <property type="match status" value="1"/>
</dbReference>
<feature type="domain" description="GRIP" evidence="3">
    <location>
        <begin position="1385"/>
        <end position="1432"/>
    </location>
</feature>
<feature type="coiled-coil region" evidence="1">
    <location>
        <begin position="186"/>
        <end position="382"/>
    </location>
</feature>
<feature type="coiled-coil region" evidence="1">
    <location>
        <begin position="759"/>
        <end position="950"/>
    </location>
</feature>
<protein>
    <recommendedName>
        <fullName evidence="3">GRIP domain-containing protein</fullName>
    </recommendedName>
</protein>
<sequence>MFKALKEKVSNEYEKAKVNIQSQALNLVNNGAMVSPSGSTNEIRNELTNKSETPTIDSFSKKESNLLNDNSSNYSEPGFSLVDLNDENSSSKAAMSSSTQKTSNTDNDSFFRTKFFSNMVNNFVPQSDIESEYESETGYRNVENISKEQLIDLCYRYKERGKKYRERWNEVVKAYRISIDEKEKLKNVLSETQDRALRRVNELKEQCNLEQEAKRHLEQSLQVVIEEKDEEVQVLRTKIELMKTTHNNDENSSLIDLNVNNESYEEKNKKVENLEMLLSKCNETLKSCQEKIDVLGKENEHLLQYKSKSEQLEKEVENVKRMRDSASKSFSESKQKLHDELESRSIIIKELKDQIEKRNIELKHRNSELKSKNEAIKTLNEKSSKIESAFENEKTTLKDEFEKEKSAAINLVRQEYEKKLQTESENFGNMIKALSEENERLKTTGTTLNSEIQTQIDERDRKIESIIKEKDEVQQQLDKINIDLKEETERNKIFKLNHEQEISSLQFKLDENDKTLEQYKLEIEQLNKKQIDFDTIKEKLETCEKLLADANVKYSELLVELDTTRKELQNKDSEIEQIRQEMNVVQQSNSNENSEIIQELESKIETLKEKNREKINKINEFEKMIVMKDTELIELSKSKNELQNEIDQLNEKLTKNSSVDNDYVNKLKLEMTKLEKVNEVTKKLITKLKEENCSIQQEINLLKQNNIEMTDEKNRLIVELEDVGKDMITFKNRLFDIFYNAYAGGEHCDISSMDYVQFLSRVEEAHKKTILENENLSQKISQLESLIQNANVSSEEDRLIQSRHVKELESTNLSLIEEIEKLRKVEGHSKQLENVLDEKIILINSLNEKVDTSNVELLELRDNIKNFKLEIKEKDAKIDSNKELITQQSTQIAAMEAELNSVTDKMDNAQQESEQNKQLKKQLNDSDQRIKQLEEDFKNSNTKYSTLSRQFEELNQTNNNNVQEMNKIKTNTKGIIELKQSLDEKLKVSENKIKVLKNDNGELIEKNKQLQKHVENLTNKFNESDKERNELKKAIEQLKAIGNEHQSTESEMKNRLKELEVQIEKSKTNSESIIREMEAKIRLSNERCNELEEKLRMKNNEDQDLRTQIIVLEEKLKQTNRLEKELREDQRINDEVSNNLKEQVHKYLNEINELKTQMETAKHKHEQTVDKLYKQLEVRESQLDESLMNANSQYNLTAQDLIKAKTELTRLNKLVDELSSTNHELENRLANQFNNQDEIHQKMVKQYELQIETLQMKLDEQKQEIAEKMDQYDNIESKLVSDHKKLINQMENEISEKNAALEEVHEYYQQRMKNKDNELKHLHEQLTSSDKNNYQINALQNSILQYHEENSRLKEIINSRIDKTGGDNKSSANSDLETCAILGVHLPQPTEYEYLRNILFEFMMGREPLTLAKVIAAVMRFSNEQTDQIIRKQEALQHNIKFNKPS</sequence>
<gene>
    <name evidence="4" type="ORF">RDWZM_003857</name>
</gene>
<dbReference type="GO" id="GO:0005794">
    <property type="term" value="C:Golgi apparatus"/>
    <property type="evidence" value="ECO:0007669"/>
    <property type="project" value="TreeGrafter"/>
</dbReference>
<dbReference type="Gene3D" id="1.10.220.60">
    <property type="entry name" value="GRIP domain"/>
    <property type="match status" value="1"/>
</dbReference>
<evidence type="ECO:0000313" key="4">
    <source>
        <dbReference type="EMBL" id="KAJ6225312.1"/>
    </source>
</evidence>
<keyword evidence="1" id="KW-0175">Coiled coil</keyword>
<dbReference type="InterPro" id="IPR000237">
    <property type="entry name" value="GRIP_dom"/>
</dbReference>
<dbReference type="Proteomes" id="UP001142055">
    <property type="component" value="Chromosome 1"/>
</dbReference>
<evidence type="ECO:0000256" key="1">
    <source>
        <dbReference type="SAM" id="Coils"/>
    </source>
</evidence>
<accession>A0A9Q0MJ29</accession>
<evidence type="ECO:0000256" key="2">
    <source>
        <dbReference type="SAM" id="MobiDB-lite"/>
    </source>
</evidence>
<dbReference type="Pfam" id="PF01465">
    <property type="entry name" value="GRIP"/>
    <property type="match status" value="1"/>
</dbReference>
<evidence type="ECO:0000313" key="5">
    <source>
        <dbReference type="Proteomes" id="UP001142055"/>
    </source>
</evidence>
<keyword evidence="5" id="KW-1185">Reference proteome</keyword>
<dbReference type="PANTHER" id="PTHR19327">
    <property type="entry name" value="GOLGIN"/>
    <property type="match status" value="1"/>
</dbReference>
<reference evidence="4" key="1">
    <citation type="submission" date="2022-12" db="EMBL/GenBank/DDBJ databases">
        <title>Genome assemblies of Blomia tropicalis.</title>
        <authorList>
            <person name="Cui Y."/>
        </authorList>
    </citation>
    <scope>NUCLEOTIDE SEQUENCE</scope>
    <source>
        <tissue evidence="4">Adult mites</tissue>
    </source>
</reference>
<dbReference type="GO" id="GO:0031267">
    <property type="term" value="F:small GTPase binding"/>
    <property type="evidence" value="ECO:0007669"/>
    <property type="project" value="TreeGrafter"/>
</dbReference>
<feature type="coiled-coil region" evidence="1">
    <location>
        <begin position="979"/>
        <end position="1356"/>
    </location>
</feature>
<evidence type="ECO:0000259" key="3">
    <source>
        <dbReference type="PROSITE" id="PS50913"/>
    </source>
</evidence>
<organism evidence="4 5">
    <name type="scientific">Blomia tropicalis</name>
    <name type="common">Mite</name>
    <dbReference type="NCBI Taxonomy" id="40697"/>
    <lineage>
        <taxon>Eukaryota</taxon>
        <taxon>Metazoa</taxon>
        <taxon>Ecdysozoa</taxon>
        <taxon>Arthropoda</taxon>
        <taxon>Chelicerata</taxon>
        <taxon>Arachnida</taxon>
        <taxon>Acari</taxon>
        <taxon>Acariformes</taxon>
        <taxon>Sarcoptiformes</taxon>
        <taxon>Astigmata</taxon>
        <taxon>Glycyphagoidea</taxon>
        <taxon>Echimyopodidae</taxon>
        <taxon>Blomia</taxon>
    </lineage>
</organism>
<dbReference type="PROSITE" id="PS50913">
    <property type="entry name" value="GRIP"/>
    <property type="match status" value="1"/>
</dbReference>
<feature type="coiled-coil region" evidence="1">
    <location>
        <begin position="431"/>
        <end position="719"/>
    </location>
</feature>
<proteinExistence type="predicted"/>
<dbReference type="EMBL" id="JAPWDV010000001">
    <property type="protein sequence ID" value="KAJ6225312.1"/>
    <property type="molecule type" value="Genomic_DNA"/>
</dbReference>
<dbReference type="PANTHER" id="PTHR19327:SF0">
    <property type="entry name" value="GOLGIN SUBFAMILY A MEMBER 4"/>
    <property type="match status" value="1"/>
</dbReference>
<feature type="region of interest" description="Disordered" evidence="2">
    <location>
        <begin position="52"/>
        <end position="72"/>
    </location>
</feature>
<dbReference type="OMA" id="ELKRWVI"/>
<dbReference type="SUPFAM" id="SSF101283">
    <property type="entry name" value="GRIP domain"/>
    <property type="match status" value="1"/>
</dbReference>
<comment type="caution">
    <text evidence="4">The sequence shown here is derived from an EMBL/GenBank/DDBJ whole genome shotgun (WGS) entry which is preliminary data.</text>
</comment>
<name>A0A9Q0MJ29_BLOTA</name>